<evidence type="ECO:0000256" key="1">
    <source>
        <dbReference type="ARBA" id="ARBA00022527"/>
    </source>
</evidence>
<dbReference type="EMBL" id="JACHWP010000011">
    <property type="protein sequence ID" value="MBB3023759.1"/>
    <property type="molecule type" value="Genomic_DNA"/>
</dbReference>
<keyword evidence="7" id="KW-1185">Reference proteome</keyword>
<accession>A0A839QY73</accession>
<comment type="similarity">
    <text evidence="5">Belongs to the pyruvate, phosphate/water dikinase regulatory protein family. PSRP subfamily.</text>
</comment>
<dbReference type="GO" id="GO:0043531">
    <property type="term" value="F:ADP binding"/>
    <property type="evidence" value="ECO:0007669"/>
    <property type="project" value="UniProtKB-UniRule"/>
</dbReference>
<dbReference type="PANTHER" id="PTHR31756:SF3">
    <property type="entry name" value="PYRUVATE, PHOSPHATE DIKINASE REGULATORY PROTEIN 1, CHLOROPLASTIC"/>
    <property type="match status" value="1"/>
</dbReference>
<dbReference type="Proteomes" id="UP000568050">
    <property type="component" value="Unassembled WGS sequence"/>
</dbReference>
<gene>
    <name evidence="6" type="ORF">FHX50_002060</name>
</gene>
<keyword evidence="1 5" id="KW-0723">Serine/threonine-protein kinase</keyword>
<evidence type="ECO:0000313" key="7">
    <source>
        <dbReference type="Proteomes" id="UP000568050"/>
    </source>
</evidence>
<dbReference type="InterPro" id="IPR005177">
    <property type="entry name" value="Kinase-pyrophosphorylase"/>
</dbReference>
<evidence type="ECO:0000256" key="4">
    <source>
        <dbReference type="ARBA" id="ARBA00022777"/>
    </source>
</evidence>
<dbReference type="EC" id="2.7.11.33" evidence="5"/>
<dbReference type="RefSeq" id="WP_183377101.1">
    <property type="nucleotide sequence ID" value="NZ_CBCSFZ010000001.1"/>
</dbReference>
<name>A0A839QY73_9MICO</name>
<organism evidence="6 7">
    <name type="scientific">Helcobacillus massiliensis</name>
    <dbReference type="NCBI Taxonomy" id="521392"/>
    <lineage>
        <taxon>Bacteria</taxon>
        <taxon>Bacillati</taxon>
        <taxon>Actinomycetota</taxon>
        <taxon>Actinomycetes</taxon>
        <taxon>Micrococcales</taxon>
        <taxon>Dermabacteraceae</taxon>
        <taxon>Helcobacillus</taxon>
    </lineage>
</organism>
<dbReference type="InterPro" id="IPR026530">
    <property type="entry name" value="PSRP"/>
</dbReference>
<dbReference type="NCBIfam" id="NF003742">
    <property type="entry name" value="PRK05339.1"/>
    <property type="match status" value="1"/>
</dbReference>
<proteinExistence type="inferred from homology"/>
<comment type="catalytic activity">
    <reaction evidence="5">
        <text>[pyruvate, water dikinase] + ADP = [pyruvate, water dikinase]-phosphate + AMP + H(+)</text>
        <dbReference type="Rhea" id="RHEA:46020"/>
        <dbReference type="Rhea" id="RHEA-COMP:11425"/>
        <dbReference type="Rhea" id="RHEA-COMP:11426"/>
        <dbReference type="ChEBI" id="CHEBI:15378"/>
        <dbReference type="ChEBI" id="CHEBI:43176"/>
        <dbReference type="ChEBI" id="CHEBI:68546"/>
        <dbReference type="ChEBI" id="CHEBI:456215"/>
        <dbReference type="ChEBI" id="CHEBI:456216"/>
        <dbReference type="EC" id="2.7.11.33"/>
    </reaction>
</comment>
<keyword evidence="2 5" id="KW-0808">Transferase</keyword>
<reference evidence="6 7" key="1">
    <citation type="submission" date="2020-08" db="EMBL/GenBank/DDBJ databases">
        <title>Sequencing the genomes of 1000 actinobacteria strains.</title>
        <authorList>
            <person name="Klenk H.-P."/>
        </authorList>
    </citation>
    <scope>NUCLEOTIDE SEQUENCE [LARGE SCALE GENOMIC DNA]</scope>
    <source>
        <strain evidence="6 7">DSM 23040</strain>
    </source>
</reference>
<dbReference type="GO" id="GO:0016776">
    <property type="term" value="F:phosphotransferase activity, phosphate group as acceptor"/>
    <property type="evidence" value="ECO:0007669"/>
    <property type="project" value="UniProtKB-UniRule"/>
</dbReference>
<dbReference type="Pfam" id="PF03618">
    <property type="entry name" value="Kinase-PPPase"/>
    <property type="match status" value="1"/>
</dbReference>
<comment type="catalytic activity">
    <reaction evidence="5">
        <text>[pyruvate, water dikinase]-phosphate + phosphate + H(+) = [pyruvate, water dikinase] + diphosphate</text>
        <dbReference type="Rhea" id="RHEA:48580"/>
        <dbReference type="Rhea" id="RHEA-COMP:11425"/>
        <dbReference type="Rhea" id="RHEA-COMP:11426"/>
        <dbReference type="ChEBI" id="CHEBI:15378"/>
        <dbReference type="ChEBI" id="CHEBI:33019"/>
        <dbReference type="ChEBI" id="CHEBI:43176"/>
        <dbReference type="ChEBI" id="CHEBI:43474"/>
        <dbReference type="ChEBI" id="CHEBI:68546"/>
        <dbReference type="EC" id="2.7.4.28"/>
    </reaction>
</comment>
<comment type="function">
    <text evidence="5">Bifunctional serine/threonine kinase and phosphorylase involved in the regulation of the phosphoenolpyruvate synthase (PEPS) by catalyzing its phosphorylation/dephosphorylation.</text>
</comment>
<keyword evidence="4 5" id="KW-0418">Kinase</keyword>
<evidence type="ECO:0000256" key="2">
    <source>
        <dbReference type="ARBA" id="ARBA00022679"/>
    </source>
</evidence>
<sequence>MSTDTPGAGPEADKRRIPVFFLSDSTGLTAEAMGNALLVQFPDLKFDRTTIPFISNPEEAHQIVQEIDDLVEAGEGPLVFSTAVDRDIRSQLVECRAPIIDLFETHMEKVENALGVCSSSLRSQLHGVGNMDSYYRRMQAIEFAIEHDDGQSLRALEKADVILVAPSRCGKTPTSMFLALQHGLFVANYPLVDEDFETDHLPRPLKDLGPKLFGLISSPERLAAVREERRQGSRYASLQQVNFELSSARRLFQKNNIPVVDSSAKSVEEMSAIILQRLAHRTHH</sequence>
<dbReference type="AlphaFoldDB" id="A0A839QY73"/>
<dbReference type="EC" id="2.7.4.28" evidence="5"/>
<comment type="caution">
    <text evidence="6">The sequence shown here is derived from an EMBL/GenBank/DDBJ whole genome shotgun (WGS) entry which is preliminary data.</text>
</comment>
<dbReference type="PANTHER" id="PTHR31756">
    <property type="entry name" value="PYRUVATE, PHOSPHATE DIKINASE REGULATORY PROTEIN 1, CHLOROPLASTIC"/>
    <property type="match status" value="1"/>
</dbReference>
<protein>
    <recommendedName>
        <fullName evidence="5">Putative phosphoenolpyruvate synthase regulatory protein</fullName>
        <shortName evidence="5">PEP synthase regulatory protein</shortName>
        <shortName evidence="5">PSRP</shortName>
        <ecNumber evidence="5">2.7.11.33</ecNumber>
        <ecNumber evidence="5">2.7.4.28</ecNumber>
    </recommendedName>
    <alternativeName>
        <fullName evidence="5">Pyruvate, water dikinase regulatory protein</fullName>
    </alternativeName>
</protein>
<evidence type="ECO:0000256" key="5">
    <source>
        <dbReference type="HAMAP-Rule" id="MF_01062"/>
    </source>
</evidence>
<dbReference type="GO" id="GO:0005524">
    <property type="term" value="F:ATP binding"/>
    <property type="evidence" value="ECO:0007669"/>
    <property type="project" value="InterPro"/>
</dbReference>
<evidence type="ECO:0000313" key="6">
    <source>
        <dbReference type="EMBL" id="MBB3023759.1"/>
    </source>
</evidence>
<dbReference type="GO" id="GO:0004674">
    <property type="term" value="F:protein serine/threonine kinase activity"/>
    <property type="evidence" value="ECO:0007669"/>
    <property type="project" value="UniProtKB-UniRule"/>
</dbReference>
<feature type="binding site" evidence="5">
    <location>
        <begin position="165"/>
        <end position="172"/>
    </location>
    <ligand>
        <name>ADP</name>
        <dbReference type="ChEBI" id="CHEBI:456216"/>
    </ligand>
</feature>
<keyword evidence="3 5" id="KW-0547">Nucleotide-binding</keyword>
<dbReference type="HAMAP" id="MF_01062">
    <property type="entry name" value="PSRP"/>
    <property type="match status" value="1"/>
</dbReference>
<evidence type="ECO:0000256" key="3">
    <source>
        <dbReference type="ARBA" id="ARBA00022741"/>
    </source>
</evidence>